<evidence type="ECO:0000259" key="5">
    <source>
        <dbReference type="PROSITE" id="PS50404"/>
    </source>
</evidence>
<dbReference type="PRINTS" id="PR00332">
    <property type="entry name" value="HISTRIAD"/>
</dbReference>
<sequence>MPRVFLFCFLGSVAFPCQVGAFVLSAASGTPNPPPSTLFSRVSDGTSTEAIEKPQHGERTALKMDQDTLFDMPVSNHGARCRMVIYKKGIESDVRIAPPSELGGLKSLEYMSQVHPAGKMPAMITASGISIPESDVIARYLVEKYKGKGPSFIPSDEDERISAEIINRLHDQYISPIQGCMYKAEPPFGQFDDRAAALAELVHQLHVLEKYVSEEGPFLTGREISLADATLFPTLVFILYMLPLQFGMSESAVLGEKLRRWWEFMQGDEAAMRVREEISGPLRAWDEKGRWKSILGAGKEDTDPPTVFDKIISKELPSEVLYEDNVCMAFKDANPQAPVHFLVVPKKRKTLTQLRNASGDHKGLLGHLLLVASKIAKEMNLEGYRLVINDGTQACQSVFHLHIHILGGRQMNWPPG</sequence>
<dbReference type="Gene3D" id="3.30.428.10">
    <property type="entry name" value="HIT-like"/>
    <property type="match status" value="1"/>
</dbReference>
<feature type="chain" id="PRO_5005192104" description="HIT domain-containing protein" evidence="4">
    <location>
        <begin position="22"/>
        <end position="416"/>
    </location>
</feature>
<dbReference type="EMBL" id="CDMZ01004995">
    <property type="protein sequence ID" value="CEM51616.1"/>
    <property type="molecule type" value="Genomic_DNA"/>
</dbReference>
<dbReference type="InterPro" id="IPR040079">
    <property type="entry name" value="Glutathione_S-Trfase"/>
</dbReference>
<feature type="active site" description="Tele-AMP-histidine intermediate" evidence="1">
    <location>
        <position position="402"/>
    </location>
</feature>
<organism evidence="8">
    <name type="scientific">Chromera velia CCMP2878</name>
    <dbReference type="NCBI Taxonomy" id="1169474"/>
    <lineage>
        <taxon>Eukaryota</taxon>
        <taxon>Sar</taxon>
        <taxon>Alveolata</taxon>
        <taxon>Colpodellida</taxon>
        <taxon>Chromeraceae</taxon>
        <taxon>Chromera</taxon>
    </lineage>
</organism>
<dbReference type="CDD" id="cd00570">
    <property type="entry name" value="GST_N_family"/>
    <property type="match status" value="1"/>
</dbReference>
<dbReference type="InterPro" id="IPR011146">
    <property type="entry name" value="HIT-like"/>
</dbReference>
<reference evidence="8" key="1">
    <citation type="submission" date="2014-11" db="EMBL/GenBank/DDBJ databases">
        <authorList>
            <person name="Otto D Thomas"/>
            <person name="Naeem Raeece"/>
        </authorList>
    </citation>
    <scope>NUCLEOTIDE SEQUENCE</scope>
</reference>
<evidence type="ECO:0000256" key="4">
    <source>
        <dbReference type="SAM" id="SignalP"/>
    </source>
</evidence>
<gene>
    <name evidence="8" type="ORF">Cvel_10738</name>
</gene>
<dbReference type="Pfam" id="PF01230">
    <property type="entry name" value="HIT"/>
    <property type="match status" value="1"/>
</dbReference>
<dbReference type="PROSITE" id="PS00892">
    <property type="entry name" value="HIT_1"/>
    <property type="match status" value="1"/>
</dbReference>
<dbReference type="InterPro" id="IPR036282">
    <property type="entry name" value="Glutathione-S-Trfase_C_sf"/>
</dbReference>
<dbReference type="VEuPathDB" id="CryptoDB:Cvel_10738"/>
<dbReference type="SUPFAM" id="SSF54197">
    <property type="entry name" value="HIT-like"/>
    <property type="match status" value="1"/>
</dbReference>
<proteinExistence type="predicted"/>
<dbReference type="FunFam" id="3.30.428.10:FF:000005">
    <property type="entry name" value="Histidine triad nucleotide-binding protein 1"/>
    <property type="match status" value="1"/>
</dbReference>
<feature type="domain" description="GST C-terminal" evidence="6">
    <location>
        <begin position="156"/>
        <end position="282"/>
    </location>
</feature>
<protein>
    <recommendedName>
        <fullName evidence="9">HIT domain-containing protein</fullName>
    </recommendedName>
</protein>
<evidence type="ECO:0000313" key="8">
    <source>
        <dbReference type="EMBL" id="CEM51616.1"/>
    </source>
</evidence>
<dbReference type="InterPro" id="IPR010987">
    <property type="entry name" value="Glutathione-S-Trfase_C-like"/>
</dbReference>
<feature type="signal peptide" evidence="4">
    <location>
        <begin position="1"/>
        <end position="21"/>
    </location>
</feature>
<evidence type="ECO:0000256" key="1">
    <source>
        <dbReference type="PIRSR" id="PIRSR601310-1"/>
    </source>
</evidence>
<keyword evidence="4" id="KW-0732">Signal</keyword>
<dbReference type="PANTHER" id="PTHR23089">
    <property type="entry name" value="HISTIDINE TRIAD HIT PROTEIN"/>
    <property type="match status" value="1"/>
</dbReference>
<dbReference type="InterPro" id="IPR036249">
    <property type="entry name" value="Thioredoxin-like_sf"/>
</dbReference>
<dbReference type="SUPFAM" id="SSF52833">
    <property type="entry name" value="Thioredoxin-like"/>
    <property type="match status" value="1"/>
</dbReference>
<dbReference type="InterPro" id="IPR004045">
    <property type="entry name" value="Glutathione_S-Trfase_N"/>
</dbReference>
<dbReference type="SFLD" id="SFLDS00019">
    <property type="entry name" value="Glutathione_Transferase_(cytos"/>
    <property type="match status" value="1"/>
</dbReference>
<dbReference type="CDD" id="cd00299">
    <property type="entry name" value="GST_C_family"/>
    <property type="match status" value="1"/>
</dbReference>
<dbReference type="SUPFAM" id="SSF47616">
    <property type="entry name" value="GST C-terminal domain-like"/>
    <property type="match status" value="1"/>
</dbReference>
<evidence type="ECO:0000256" key="2">
    <source>
        <dbReference type="PIRSR" id="PIRSR601310-3"/>
    </source>
</evidence>
<dbReference type="InterPro" id="IPR001310">
    <property type="entry name" value="Histidine_triad_HIT"/>
</dbReference>
<dbReference type="Gene3D" id="1.20.1050.10">
    <property type="match status" value="1"/>
</dbReference>
<name>A0A0G4I3R4_9ALVE</name>
<dbReference type="PROSITE" id="PS50404">
    <property type="entry name" value="GST_NTER"/>
    <property type="match status" value="1"/>
</dbReference>
<dbReference type="PROSITE" id="PS50405">
    <property type="entry name" value="GST_CTER"/>
    <property type="match status" value="1"/>
</dbReference>
<dbReference type="AlphaFoldDB" id="A0A0G4I3R4"/>
<dbReference type="GO" id="GO:0003824">
    <property type="term" value="F:catalytic activity"/>
    <property type="evidence" value="ECO:0007669"/>
    <property type="project" value="InterPro"/>
</dbReference>
<evidence type="ECO:0008006" key="9">
    <source>
        <dbReference type="Google" id="ProtNLM"/>
    </source>
</evidence>
<accession>A0A0G4I3R4</accession>
<dbReference type="InterPro" id="IPR019808">
    <property type="entry name" value="Histidine_triad_CS"/>
</dbReference>
<dbReference type="Gene3D" id="3.40.30.10">
    <property type="entry name" value="Glutaredoxin"/>
    <property type="match status" value="1"/>
</dbReference>
<evidence type="ECO:0000259" key="7">
    <source>
        <dbReference type="PROSITE" id="PS51084"/>
    </source>
</evidence>
<dbReference type="Pfam" id="PF13417">
    <property type="entry name" value="GST_N_3"/>
    <property type="match status" value="1"/>
</dbReference>
<dbReference type="InterPro" id="IPR036265">
    <property type="entry name" value="HIT-like_sf"/>
</dbReference>
<dbReference type="PROSITE" id="PS51084">
    <property type="entry name" value="HIT_2"/>
    <property type="match status" value="1"/>
</dbReference>
<evidence type="ECO:0000259" key="6">
    <source>
        <dbReference type="PROSITE" id="PS50405"/>
    </source>
</evidence>
<feature type="domain" description="GST N-terminal" evidence="5">
    <location>
        <begin position="65"/>
        <end position="149"/>
    </location>
</feature>
<evidence type="ECO:0000256" key="3">
    <source>
        <dbReference type="PROSITE-ProRule" id="PRU00464"/>
    </source>
</evidence>
<feature type="short sequence motif" description="Histidine triad motif" evidence="2 3">
    <location>
        <begin position="400"/>
        <end position="404"/>
    </location>
</feature>
<feature type="domain" description="HIT" evidence="7">
    <location>
        <begin position="307"/>
        <end position="416"/>
    </location>
</feature>